<accession>A0A4T0NFD1</accession>
<dbReference type="Pfam" id="PF08613">
    <property type="entry name" value="Cyclin"/>
    <property type="match status" value="1"/>
</dbReference>
<sequence length="533" mass="60297">MVPLVNRRDGFTQHPVANYSHPYQIPSQSSRHSQKRAIDPLMAQAIAMLPKPPTYIPSLKCTWSNKSSPLDVYQQQQQQSILPPAAAQFYNPAFYPVPAPNSQWARAPGAERRSIDLSTLPPPPVDLQAQANAQAFINQQQAIATANEQAQAQALAQQQQQQQYFMPKPEQHQPKQSGKQQNAVNLSGFASEAIWDLCWSSSPAFGNLNDSQDEDVVMQTGQPAHYRQPSWSVYAGGEDIYGRPKLEPTIEFRRWTYSILTQTALSKQALFLALFYASRLPIHSAPNVLQSSPDSAPYRLLTIALALSNRWLDDNTYTNKTWSEVTGLGLKDIGALDMWALVDQSLDVNVSTDEWTKWMYRIRAREEKVEQERRVSGRQESTEVSYNEPRMVISAVDECLRNQFQADYKHAVEFSSAAVAARHRYSPIVDVPLVPVYDCQNIDLDQDGPLRQVHHTQPRPNQNQNYMSVDGYIPITSQKNMMYEDESWGRMGNRRMSQVQPSQHQYFQQQPTLGGGLGLGGFQLADYRRQVVA</sequence>
<dbReference type="CDD" id="cd20557">
    <property type="entry name" value="CYCLIN_ScPCL1-like"/>
    <property type="match status" value="1"/>
</dbReference>
<dbReference type="PANTHER" id="PTHR15615:SF27">
    <property type="entry name" value="PHO85 CYCLIN CLG1"/>
    <property type="match status" value="1"/>
</dbReference>
<feature type="region of interest" description="Disordered" evidence="1">
    <location>
        <begin position="160"/>
        <end position="182"/>
    </location>
</feature>
<dbReference type="Gene3D" id="1.10.472.10">
    <property type="entry name" value="Cyclin-like"/>
    <property type="match status" value="1"/>
</dbReference>
<reference evidence="2 3" key="1">
    <citation type="submission" date="2019-03" db="EMBL/GenBank/DDBJ databases">
        <title>Sequencing 25 genomes of Wallemia mellicola.</title>
        <authorList>
            <person name="Gostincar C."/>
        </authorList>
    </citation>
    <scope>NUCLEOTIDE SEQUENCE [LARGE SCALE GENOMIC DNA]</scope>
    <source>
        <strain evidence="2 3">EXF-1262</strain>
    </source>
</reference>
<dbReference type="Proteomes" id="UP000307169">
    <property type="component" value="Unassembled WGS sequence"/>
</dbReference>
<dbReference type="GO" id="GO:0016538">
    <property type="term" value="F:cyclin-dependent protein serine/threonine kinase regulator activity"/>
    <property type="evidence" value="ECO:0007669"/>
    <property type="project" value="TreeGrafter"/>
</dbReference>
<dbReference type="GO" id="GO:0000307">
    <property type="term" value="C:cyclin-dependent protein kinase holoenzyme complex"/>
    <property type="evidence" value="ECO:0007669"/>
    <property type="project" value="TreeGrafter"/>
</dbReference>
<evidence type="ECO:0000256" key="1">
    <source>
        <dbReference type="SAM" id="MobiDB-lite"/>
    </source>
</evidence>
<name>A0A4T0NFD1_9BASI</name>
<organism evidence="2 3">
    <name type="scientific">Wallemia mellicola</name>
    <dbReference type="NCBI Taxonomy" id="1708541"/>
    <lineage>
        <taxon>Eukaryota</taxon>
        <taxon>Fungi</taxon>
        <taxon>Dikarya</taxon>
        <taxon>Basidiomycota</taxon>
        <taxon>Wallemiomycotina</taxon>
        <taxon>Wallemiomycetes</taxon>
        <taxon>Wallemiales</taxon>
        <taxon>Wallemiaceae</taxon>
        <taxon>Wallemia</taxon>
    </lineage>
</organism>
<dbReference type="PANTHER" id="PTHR15615">
    <property type="match status" value="1"/>
</dbReference>
<gene>
    <name evidence="2" type="ORF">E3Q17_04215</name>
</gene>
<dbReference type="InterPro" id="IPR013922">
    <property type="entry name" value="Cyclin_PHO80-like"/>
</dbReference>
<dbReference type="GO" id="GO:0019901">
    <property type="term" value="F:protein kinase binding"/>
    <property type="evidence" value="ECO:0007669"/>
    <property type="project" value="InterPro"/>
</dbReference>
<dbReference type="EMBL" id="SPRH01000086">
    <property type="protein sequence ID" value="TIB95640.1"/>
    <property type="molecule type" value="Genomic_DNA"/>
</dbReference>
<proteinExistence type="predicted"/>
<evidence type="ECO:0000313" key="3">
    <source>
        <dbReference type="Proteomes" id="UP000307169"/>
    </source>
</evidence>
<evidence type="ECO:0000313" key="2">
    <source>
        <dbReference type="EMBL" id="TIB95640.1"/>
    </source>
</evidence>
<comment type="caution">
    <text evidence="2">The sequence shown here is derived from an EMBL/GenBank/DDBJ whole genome shotgun (WGS) entry which is preliminary data.</text>
</comment>
<dbReference type="GO" id="GO:0005634">
    <property type="term" value="C:nucleus"/>
    <property type="evidence" value="ECO:0007669"/>
    <property type="project" value="TreeGrafter"/>
</dbReference>
<evidence type="ECO:0008006" key="4">
    <source>
        <dbReference type="Google" id="ProtNLM"/>
    </source>
</evidence>
<feature type="region of interest" description="Disordered" evidence="1">
    <location>
        <begin position="1"/>
        <end position="33"/>
    </location>
</feature>
<feature type="compositionally biased region" description="Basic and acidic residues" evidence="1">
    <location>
        <begin position="1"/>
        <end position="11"/>
    </location>
</feature>
<protein>
    <recommendedName>
        <fullName evidence="4">Cyclin N-terminal domain-containing protein</fullName>
    </recommendedName>
</protein>
<dbReference type="AlphaFoldDB" id="A0A4T0NFD1"/>